<dbReference type="Proteomes" id="UP000265160">
    <property type="component" value="LG10"/>
</dbReference>
<dbReference type="PRINTS" id="PR00007">
    <property type="entry name" value="COMPLEMNTC1Q"/>
</dbReference>
<evidence type="ECO:0000256" key="2">
    <source>
        <dbReference type="ARBA" id="ARBA00022525"/>
    </source>
</evidence>
<dbReference type="InterPro" id="IPR008983">
    <property type="entry name" value="Tumour_necrosis_fac-like_dom"/>
</dbReference>
<proteinExistence type="predicted"/>
<accession>A0A3P9DF15</accession>
<comment type="subcellular location">
    <subcellularLocation>
        <location evidence="1">Secreted</location>
    </subcellularLocation>
</comment>
<dbReference type="GO" id="GO:0005576">
    <property type="term" value="C:extracellular region"/>
    <property type="evidence" value="ECO:0007669"/>
    <property type="project" value="UniProtKB-SubCell"/>
</dbReference>
<dbReference type="SUPFAM" id="SSF49842">
    <property type="entry name" value="TNF-like"/>
    <property type="match status" value="1"/>
</dbReference>
<evidence type="ECO:0000256" key="1">
    <source>
        <dbReference type="ARBA" id="ARBA00004613"/>
    </source>
</evidence>
<evidence type="ECO:0000256" key="4">
    <source>
        <dbReference type="SAM" id="SignalP"/>
    </source>
</evidence>
<dbReference type="Pfam" id="PF00386">
    <property type="entry name" value="C1q"/>
    <property type="match status" value="1"/>
</dbReference>
<dbReference type="Gene3D" id="2.60.120.40">
    <property type="match status" value="1"/>
</dbReference>
<dbReference type="Ensembl" id="ENSMZET00005034169.1">
    <property type="protein sequence ID" value="ENSMZEP00005033073.1"/>
    <property type="gene ID" value="ENSMZEG00005024661.1"/>
</dbReference>
<evidence type="ECO:0000313" key="7">
    <source>
        <dbReference type="Proteomes" id="UP000265160"/>
    </source>
</evidence>
<reference evidence="6" key="2">
    <citation type="submission" date="2025-08" db="UniProtKB">
        <authorList>
            <consortium name="Ensembl"/>
        </authorList>
    </citation>
    <scope>IDENTIFICATION</scope>
</reference>
<dbReference type="PROSITE" id="PS50871">
    <property type="entry name" value="C1Q"/>
    <property type="match status" value="1"/>
</dbReference>
<keyword evidence="7" id="KW-1185">Reference proteome</keyword>
<reference evidence="6" key="3">
    <citation type="submission" date="2025-09" db="UniProtKB">
        <authorList>
            <consortium name="Ensembl"/>
        </authorList>
    </citation>
    <scope>IDENTIFICATION</scope>
</reference>
<feature type="domain" description="C1q" evidence="5">
    <location>
        <begin position="70"/>
        <end position="209"/>
    </location>
</feature>
<keyword evidence="3 4" id="KW-0732">Signal</keyword>
<dbReference type="InterPro" id="IPR001073">
    <property type="entry name" value="C1q_dom"/>
</dbReference>
<name>A0A3P9DF15_9CICH</name>
<dbReference type="PANTHER" id="PTHR22923">
    <property type="entry name" value="CEREBELLIN-RELATED"/>
    <property type="match status" value="1"/>
</dbReference>
<feature type="chain" id="PRO_5018240996" description="C1q domain-containing protein" evidence="4">
    <location>
        <begin position="24"/>
        <end position="209"/>
    </location>
</feature>
<keyword evidence="2" id="KW-0964">Secreted</keyword>
<evidence type="ECO:0000259" key="5">
    <source>
        <dbReference type="PROSITE" id="PS50871"/>
    </source>
</evidence>
<dbReference type="SMART" id="SM00110">
    <property type="entry name" value="C1Q"/>
    <property type="match status" value="1"/>
</dbReference>
<sequence>MEVIVFFSLLLSVCTLSANLAEADKSSNQQPCPQDTQAVLRQLTFLSWSLFWEESNSTTGSLNNDISLSLSATHVAFSAAVLLPGTGPYVGPFNTETTLVFKHVITNIGNAYNPSTGIFTAPVRGVYHFELHMFGHGGVAVGAYLYKNQGLVVIAYEHQTAAGELSGSNGASLLLEVGDQVFVRLLDGRRIYDNQNHHTTFSGHLIFTM</sequence>
<organism evidence="6 7">
    <name type="scientific">Maylandia zebra</name>
    <name type="common">zebra mbuna</name>
    <dbReference type="NCBI Taxonomy" id="106582"/>
    <lineage>
        <taxon>Eukaryota</taxon>
        <taxon>Metazoa</taxon>
        <taxon>Chordata</taxon>
        <taxon>Craniata</taxon>
        <taxon>Vertebrata</taxon>
        <taxon>Euteleostomi</taxon>
        <taxon>Actinopterygii</taxon>
        <taxon>Neopterygii</taxon>
        <taxon>Teleostei</taxon>
        <taxon>Neoteleostei</taxon>
        <taxon>Acanthomorphata</taxon>
        <taxon>Ovalentaria</taxon>
        <taxon>Cichlomorphae</taxon>
        <taxon>Cichliformes</taxon>
        <taxon>Cichlidae</taxon>
        <taxon>African cichlids</taxon>
        <taxon>Pseudocrenilabrinae</taxon>
        <taxon>Haplochromini</taxon>
        <taxon>Maylandia</taxon>
        <taxon>Maylandia zebra complex</taxon>
    </lineage>
</organism>
<evidence type="ECO:0000313" key="6">
    <source>
        <dbReference type="Ensembl" id="ENSMZEP00005033073.1"/>
    </source>
</evidence>
<dbReference type="PANTHER" id="PTHR22923:SF102">
    <property type="entry name" value="CEREBELLIN 13-RELATED"/>
    <property type="match status" value="1"/>
</dbReference>
<reference evidence="6 7" key="1">
    <citation type="journal article" date="2014" name="Nature">
        <title>The genomic substrate for adaptive radiation in African cichlid fish.</title>
        <authorList>
            <person name="Brawand D."/>
            <person name="Wagner C.E."/>
            <person name="Li Y.I."/>
            <person name="Malinsky M."/>
            <person name="Keller I."/>
            <person name="Fan S."/>
            <person name="Simakov O."/>
            <person name="Ng A.Y."/>
            <person name="Lim Z.W."/>
            <person name="Bezault E."/>
            <person name="Turner-Maier J."/>
            <person name="Johnson J."/>
            <person name="Alcazar R."/>
            <person name="Noh H.J."/>
            <person name="Russell P."/>
            <person name="Aken B."/>
            <person name="Alfoldi J."/>
            <person name="Amemiya C."/>
            <person name="Azzouzi N."/>
            <person name="Baroiller J.F."/>
            <person name="Barloy-Hubler F."/>
            <person name="Berlin A."/>
            <person name="Bloomquist R."/>
            <person name="Carleton K.L."/>
            <person name="Conte M.A."/>
            <person name="D'Cotta H."/>
            <person name="Eshel O."/>
            <person name="Gaffney L."/>
            <person name="Galibert F."/>
            <person name="Gante H.F."/>
            <person name="Gnerre S."/>
            <person name="Greuter L."/>
            <person name="Guyon R."/>
            <person name="Haddad N.S."/>
            <person name="Haerty W."/>
            <person name="Harris R.M."/>
            <person name="Hofmann H.A."/>
            <person name="Hourlier T."/>
            <person name="Hulata G."/>
            <person name="Jaffe D.B."/>
            <person name="Lara M."/>
            <person name="Lee A.P."/>
            <person name="MacCallum I."/>
            <person name="Mwaiko S."/>
            <person name="Nikaido M."/>
            <person name="Nishihara H."/>
            <person name="Ozouf-Costaz C."/>
            <person name="Penman D.J."/>
            <person name="Przybylski D."/>
            <person name="Rakotomanga M."/>
            <person name="Renn S.C.P."/>
            <person name="Ribeiro F.J."/>
            <person name="Ron M."/>
            <person name="Salzburger W."/>
            <person name="Sanchez-Pulido L."/>
            <person name="Santos M.E."/>
            <person name="Searle S."/>
            <person name="Sharpe T."/>
            <person name="Swofford R."/>
            <person name="Tan F.J."/>
            <person name="Williams L."/>
            <person name="Young S."/>
            <person name="Yin S."/>
            <person name="Okada N."/>
            <person name="Kocher T.D."/>
            <person name="Miska E.A."/>
            <person name="Lander E.S."/>
            <person name="Venkatesh B."/>
            <person name="Fernald R.D."/>
            <person name="Meyer A."/>
            <person name="Ponting C.P."/>
            <person name="Streelman J.T."/>
            <person name="Lindblad-Toh K."/>
            <person name="Seehausen O."/>
            <person name="Di Palma F."/>
        </authorList>
    </citation>
    <scope>NUCLEOTIDE SEQUENCE</scope>
</reference>
<feature type="signal peptide" evidence="4">
    <location>
        <begin position="1"/>
        <end position="23"/>
    </location>
</feature>
<dbReference type="AlphaFoldDB" id="A0A3P9DF15"/>
<dbReference type="InterPro" id="IPR050822">
    <property type="entry name" value="Cerebellin_Synaptic_Org"/>
</dbReference>
<evidence type="ECO:0000256" key="3">
    <source>
        <dbReference type="ARBA" id="ARBA00022729"/>
    </source>
</evidence>
<dbReference type="GeneTree" id="ENSGT00950000183116"/>
<protein>
    <recommendedName>
        <fullName evidence="5">C1q domain-containing protein</fullName>
    </recommendedName>
</protein>